<evidence type="ECO:0000313" key="2">
    <source>
        <dbReference type="Proteomes" id="UP000664731"/>
    </source>
</evidence>
<accession>A0A939KBF3</accession>
<dbReference type="EMBL" id="JAFNME010000010">
    <property type="protein sequence ID" value="MBO1249437.1"/>
    <property type="molecule type" value="Genomic_DNA"/>
</dbReference>
<evidence type="ECO:0000313" key="1">
    <source>
        <dbReference type="EMBL" id="MBO1249437.1"/>
    </source>
</evidence>
<proteinExistence type="predicted"/>
<gene>
    <name evidence="1" type="ORF">J1777_06240</name>
</gene>
<dbReference type="RefSeq" id="WP_207574960.1">
    <property type="nucleotide sequence ID" value="NZ_JAFNME010000010.1"/>
</dbReference>
<name>A0A939KBF3_9BURK</name>
<comment type="caution">
    <text evidence="1">The sequence shown here is derived from an EMBL/GenBank/DDBJ whole genome shotgun (WGS) entry which is preliminary data.</text>
</comment>
<protein>
    <submittedName>
        <fullName evidence="1">Uncharacterized protein</fullName>
    </submittedName>
</protein>
<dbReference type="AlphaFoldDB" id="A0A939KBF3"/>
<reference evidence="1" key="1">
    <citation type="submission" date="2021-03" db="EMBL/GenBank/DDBJ databases">
        <title>Comamonas denitrificans.</title>
        <authorList>
            <person name="Finster K."/>
        </authorList>
    </citation>
    <scope>NUCLEOTIDE SEQUENCE</scope>
    <source>
        <strain evidence="1">MM2021_4</strain>
    </source>
</reference>
<dbReference type="Proteomes" id="UP000664731">
    <property type="component" value="Unassembled WGS sequence"/>
</dbReference>
<keyword evidence="2" id="KW-1185">Reference proteome</keyword>
<sequence length="219" mass="24606">MSEANIEIKNYASSSHFTIIKNALLRNKNLSWKATGLLCYMLSMADGWSFNLKHLSHQKTDGERSTRAGLQELENSGYLYIEKERGDHGEFVKTIWHITDDPENASWAKAKAKSKIVAPAPTKTRPAADTKKPIPPDFKPGDSAINLAKDYGLNINQEITKFIDYYTGVGSQYKDWQSIFKSWLHKANDFKAKTQRVTKASSFNKNNGAAKAIFGDIDL</sequence>
<organism evidence="1 2">
    <name type="scientific">Comamonas denitrificans</name>
    <dbReference type="NCBI Taxonomy" id="117506"/>
    <lineage>
        <taxon>Bacteria</taxon>
        <taxon>Pseudomonadati</taxon>
        <taxon>Pseudomonadota</taxon>
        <taxon>Betaproteobacteria</taxon>
        <taxon>Burkholderiales</taxon>
        <taxon>Comamonadaceae</taxon>
        <taxon>Comamonas</taxon>
    </lineage>
</organism>